<evidence type="ECO:0000313" key="1">
    <source>
        <dbReference type="EMBL" id="JAD75914.1"/>
    </source>
</evidence>
<sequence>MNPELLDRANSTTATVRNMRLPEARVVRCLCQSVNHRYTYVRYFLLSAR</sequence>
<organism evidence="1">
    <name type="scientific">Arundo donax</name>
    <name type="common">Giant reed</name>
    <name type="synonym">Donax arundinaceus</name>
    <dbReference type="NCBI Taxonomy" id="35708"/>
    <lineage>
        <taxon>Eukaryota</taxon>
        <taxon>Viridiplantae</taxon>
        <taxon>Streptophyta</taxon>
        <taxon>Embryophyta</taxon>
        <taxon>Tracheophyta</taxon>
        <taxon>Spermatophyta</taxon>
        <taxon>Magnoliopsida</taxon>
        <taxon>Liliopsida</taxon>
        <taxon>Poales</taxon>
        <taxon>Poaceae</taxon>
        <taxon>PACMAD clade</taxon>
        <taxon>Arundinoideae</taxon>
        <taxon>Arundineae</taxon>
        <taxon>Arundo</taxon>
    </lineage>
</organism>
<accession>A0A0A9CHW3</accession>
<dbReference type="AlphaFoldDB" id="A0A0A9CHW3"/>
<dbReference type="EMBL" id="GBRH01221981">
    <property type="protein sequence ID" value="JAD75914.1"/>
    <property type="molecule type" value="Transcribed_RNA"/>
</dbReference>
<name>A0A0A9CHW3_ARUDO</name>
<reference evidence="1" key="2">
    <citation type="journal article" date="2015" name="Data Brief">
        <title>Shoot transcriptome of the giant reed, Arundo donax.</title>
        <authorList>
            <person name="Barrero R.A."/>
            <person name="Guerrero F.D."/>
            <person name="Moolhuijzen P."/>
            <person name="Goolsby J.A."/>
            <person name="Tidwell J."/>
            <person name="Bellgard S.E."/>
            <person name="Bellgard M.I."/>
        </authorList>
    </citation>
    <scope>NUCLEOTIDE SEQUENCE</scope>
    <source>
        <tissue evidence="1">Shoot tissue taken approximately 20 cm above the soil surface</tissue>
    </source>
</reference>
<reference evidence="1" key="1">
    <citation type="submission" date="2014-09" db="EMBL/GenBank/DDBJ databases">
        <authorList>
            <person name="Magalhaes I.L.F."/>
            <person name="Oliveira U."/>
            <person name="Santos F.R."/>
            <person name="Vidigal T.H.D.A."/>
            <person name="Brescovit A.D."/>
            <person name="Santos A.J."/>
        </authorList>
    </citation>
    <scope>NUCLEOTIDE SEQUENCE</scope>
    <source>
        <tissue evidence="1">Shoot tissue taken approximately 20 cm above the soil surface</tissue>
    </source>
</reference>
<protein>
    <submittedName>
        <fullName evidence="1">Uncharacterized protein</fullName>
    </submittedName>
</protein>
<proteinExistence type="predicted"/>